<feature type="binding site" evidence="3">
    <location>
        <position position="104"/>
    </location>
    <ligand>
        <name>Mn(2+)</name>
        <dbReference type="ChEBI" id="CHEBI:29035"/>
        <label>2</label>
    </ligand>
</feature>
<dbReference type="InterPro" id="IPR002933">
    <property type="entry name" value="Peptidase_M20"/>
</dbReference>
<sequence length="394" mass="43040">MNHILLSKVREMQSELISIRQDIHAHPEMAMTEVRTSALVAAKLKEWGITVTENVGLTGVVGTLKSLRPGDQTIALRADMDALQLNEQNDVSYISTKPGTMHACGHDGHTTMLLGAAKYLAEHRDSFCGTVHFIFQPGEEALKGAIAMINDNLFDRFSIDAIYGLHNYADPIGKFTIRPGPMMAASDRWYVTFHGTGGHGGLGPHLATDITVLQAQFILALQTIVSRNVSAIDSAVISVGALESGSFDSVNVMPSKLRIGGTARSLTESVRNTIEQRIRELANGLATTFGCTAEVEYTRFSVALVNHKEQTERAIKAAELLVGEANIDRNRQPSMGGEDFAFFLLKRPGAFIFMGICDGTKSRNLHAPTYDFNDDAISYGVAYWISLVQQELTH</sequence>
<dbReference type="PIRSF" id="PIRSF005962">
    <property type="entry name" value="Pept_M20D_amidohydro"/>
    <property type="match status" value="1"/>
</dbReference>
<dbReference type="Proteomes" id="UP000663881">
    <property type="component" value="Unassembled WGS sequence"/>
</dbReference>
<proteinExistence type="inferred from homology"/>
<dbReference type="Proteomes" id="UP000663891">
    <property type="component" value="Unassembled WGS sequence"/>
</dbReference>
<dbReference type="Gene3D" id="3.30.70.360">
    <property type="match status" value="1"/>
</dbReference>
<dbReference type="PANTHER" id="PTHR11014:SF63">
    <property type="entry name" value="METALLOPEPTIDASE, PUTATIVE (AFU_ORTHOLOGUE AFUA_6G09600)-RELATED"/>
    <property type="match status" value="1"/>
</dbReference>
<dbReference type="FunFam" id="3.30.70.360:FF:000001">
    <property type="entry name" value="N-acetyldiaminopimelate deacetylase"/>
    <property type="match status" value="1"/>
</dbReference>
<dbReference type="EMBL" id="CAJNOG010000497">
    <property type="protein sequence ID" value="CAF1271185.1"/>
    <property type="molecule type" value="Genomic_DNA"/>
</dbReference>
<feature type="binding site" evidence="3">
    <location>
        <position position="140"/>
    </location>
    <ligand>
        <name>Mn(2+)</name>
        <dbReference type="ChEBI" id="CHEBI:29035"/>
        <label>2</label>
    </ligand>
</feature>
<feature type="binding site" evidence="3">
    <location>
        <position position="366"/>
    </location>
    <ligand>
        <name>Mn(2+)</name>
        <dbReference type="ChEBI" id="CHEBI:29035"/>
        <label>2</label>
    </ligand>
</feature>
<dbReference type="GO" id="GO:0016787">
    <property type="term" value="F:hydrolase activity"/>
    <property type="evidence" value="ECO:0007669"/>
    <property type="project" value="UniProtKB-KW"/>
</dbReference>
<dbReference type="AlphaFoldDB" id="A0A814I0N9"/>
<dbReference type="EMBL" id="CAJNOE010000179">
    <property type="protein sequence ID" value="CAF1017580.1"/>
    <property type="molecule type" value="Genomic_DNA"/>
</dbReference>
<keyword evidence="3" id="KW-0464">Manganese</keyword>
<dbReference type="SUPFAM" id="SSF55031">
    <property type="entry name" value="Bacterial exopeptidase dimerisation domain"/>
    <property type="match status" value="1"/>
</dbReference>
<dbReference type="Gene3D" id="3.40.630.10">
    <property type="entry name" value="Zn peptidases"/>
    <property type="match status" value="1"/>
</dbReference>
<feature type="binding site" evidence="3">
    <location>
        <position position="106"/>
    </location>
    <ligand>
        <name>Mn(2+)</name>
        <dbReference type="ChEBI" id="CHEBI:29035"/>
        <label>2</label>
    </ligand>
</feature>
<dbReference type="InterPro" id="IPR017439">
    <property type="entry name" value="Amidohydrolase"/>
</dbReference>
<organism evidence="4 9">
    <name type="scientific">Adineta steineri</name>
    <dbReference type="NCBI Taxonomy" id="433720"/>
    <lineage>
        <taxon>Eukaryota</taxon>
        <taxon>Metazoa</taxon>
        <taxon>Spiralia</taxon>
        <taxon>Gnathifera</taxon>
        <taxon>Rotifera</taxon>
        <taxon>Eurotatoria</taxon>
        <taxon>Bdelloidea</taxon>
        <taxon>Adinetida</taxon>
        <taxon>Adinetidae</taxon>
        <taxon>Adineta</taxon>
    </lineage>
</organism>
<evidence type="ECO:0000256" key="1">
    <source>
        <dbReference type="ARBA" id="ARBA00006153"/>
    </source>
</evidence>
<protein>
    <recommendedName>
        <fullName evidence="10">Amidohydrolase</fullName>
    </recommendedName>
</protein>
<dbReference type="EMBL" id="CAJNON010000387">
    <property type="protein sequence ID" value="CAF1235685.1"/>
    <property type="molecule type" value="Genomic_DNA"/>
</dbReference>
<comment type="caution">
    <text evidence="4">The sequence shown here is derived from an EMBL/GenBank/DDBJ whole genome shotgun (WGS) entry which is preliminary data.</text>
</comment>
<dbReference type="EMBL" id="CAJOAY010001241">
    <property type="protein sequence ID" value="CAF3815649.1"/>
    <property type="molecule type" value="Genomic_DNA"/>
</dbReference>
<feature type="binding site" evidence="3">
    <location>
        <position position="166"/>
    </location>
    <ligand>
        <name>Mn(2+)</name>
        <dbReference type="ChEBI" id="CHEBI:29035"/>
        <label>2</label>
    </ligand>
</feature>
<evidence type="ECO:0000256" key="3">
    <source>
        <dbReference type="PIRSR" id="PIRSR005962-1"/>
    </source>
</evidence>
<comment type="cofactor">
    <cofactor evidence="3">
        <name>Mn(2+)</name>
        <dbReference type="ChEBI" id="CHEBI:29035"/>
    </cofactor>
    <text evidence="3">The Mn(2+) ion enhances activity.</text>
</comment>
<dbReference type="Pfam" id="PF01546">
    <property type="entry name" value="Peptidase_M20"/>
    <property type="match status" value="1"/>
</dbReference>
<dbReference type="Proteomes" id="UP000663860">
    <property type="component" value="Unassembled WGS sequence"/>
</dbReference>
<dbReference type="OrthoDB" id="9246368at2759"/>
<evidence type="ECO:0000313" key="7">
    <source>
        <dbReference type="EMBL" id="CAF3815649.1"/>
    </source>
</evidence>
<evidence type="ECO:0000256" key="2">
    <source>
        <dbReference type="ARBA" id="ARBA00022801"/>
    </source>
</evidence>
<evidence type="ECO:0000313" key="6">
    <source>
        <dbReference type="EMBL" id="CAF1271185.1"/>
    </source>
</evidence>
<name>A0A814I0N9_9BILA</name>
<dbReference type="Proteomes" id="UP000663868">
    <property type="component" value="Unassembled WGS sequence"/>
</dbReference>
<evidence type="ECO:0008006" key="10">
    <source>
        <dbReference type="Google" id="ProtNLM"/>
    </source>
</evidence>
<evidence type="ECO:0000313" key="8">
    <source>
        <dbReference type="EMBL" id="CAF3971205.1"/>
    </source>
</evidence>
<comment type="similarity">
    <text evidence="1">Belongs to the peptidase M20 family.</text>
</comment>
<dbReference type="SUPFAM" id="SSF53187">
    <property type="entry name" value="Zn-dependent exopeptidases"/>
    <property type="match status" value="1"/>
</dbReference>
<accession>A0A814I0N9</accession>
<keyword evidence="3" id="KW-0479">Metal-binding</keyword>
<evidence type="ECO:0000313" key="4">
    <source>
        <dbReference type="EMBL" id="CAF1017580.1"/>
    </source>
</evidence>
<dbReference type="InterPro" id="IPR036264">
    <property type="entry name" value="Bact_exopeptidase_dim_dom"/>
</dbReference>
<evidence type="ECO:0000313" key="9">
    <source>
        <dbReference type="Proteomes" id="UP000663860"/>
    </source>
</evidence>
<keyword evidence="2" id="KW-0378">Hydrolase</keyword>
<dbReference type="Proteomes" id="UP000663845">
    <property type="component" value="Unassembled WGS sequence"/>
</dbReference>
<gene>
    <name evidence="4" type="ORF">IZO911_LOCUS18535</name>
    <name evidence="6" type="ORF">JYZ213_LOCUS30705</name>
    <name evidence="8" type="ORF">KXQ929_LOCUS26784</name>
    <name evidence="7" type="ORF">OKA104_LOCUS19344</name>
    <name evidence="5" type="ORF">VCS650_LOCUS27500</name>
</gene>
<evidence type="ECO:0000313" key="5">
    <source>
        <dbReference type="EMBL" id="CAF1235685.1"/>
    </source>
</evidence>
<dbReference type="EMBL" id="CAJOBB010002464">
    <property type="protein sequence ID" value="CAF3971205.1"/>
    <property type="molecule type" value="Genomic_DNA"/>
</dbReference>
<dbReference type="PANTHER" id="PTHR11014">
    <property type="entry name" value="PEPTIDASE M20 FAMILY MEMBER"/>
    <property type="match status" value="1"/>
</dbReference>
<reference evidence="4" key="1">
    <citation type="submission" date="2021-02" db="EMBL/GenBank/DDBJ databases">
        <authorList>
            <person name="Nowell W R."/>
        </authorList>
    </citation>
    <scope>NUCLEOTIDE SEQUENCE</scope>
</reference>
<dbReference type="NCBIfam" id="TIGR01891">
    <property type="entry name" value="amidohydrolases"/>
    <property type="match status" value="1"/>
</dbReference>
<dbReference type="GO" id="GO:0046872">
    <property type="term" value="F:metal ion binding"/>
    <property type="evidence" value="ECO:0007669"/>
    <property type="project" value="UniProtKB-KW"/>
</dbReference>